<feature type="signal peptide" evidence="2">
    <location>
        <begin position="1"/>
        <end position="23"/>
    </location>
</feature>
<gene>
    <name evidence="4" type="ORF">C3L50_03650</name>
</gene>
<feature type="chain" id="PRO_5015653305" description="Secretion system C-terminal sorting domain-containing protein" evidence="2">
    <location>
        <begin position="24"/>
        <end position="288"/>
    </location>
</feature>
<evidence type="ECO:0000313" key="4">
    <source>
        <dbReference type="EMBL" id="POY40602.1"/>
    </source>
</evidence>
<dbReference type="EMBL" id="PQVG01000002">
    <property type="protein sequence ID" value="POY40602.1"/>
    <property type="molecule type" value="Genomic_DNA"/>
</dbReference>
<dbReference type="Pfam" id="PF18962">
    <property type="entry name" value="Por_Secre_tail"/>
    <property type="match status" value="1"/>
</dbReference>
<evidence type="ECO:0000256" key="1">
    <source>
        <dbReference type="ARBA" id="ARBA00022729"/>
    </source>
</evidence>
<keyword evidence="5" id="KW-1185">Reference proteome</keyword>
<evidence type="ECO:0000313" key="5">
    <source>
        <dbReference type="Proteomes" id="UP000237310"/>
    </source>
</evidence>
<dbReference type="Proteomes" id="UP000237310">
    <property type="component" value="Unassembled WGS sequence"/>
</dbReference>
<reference evidence="4 5" key="1">
    <citation type="submission" date="2018-01" db="EMBL/GenBank/DDBJ databases">
        <authorList>
            <person name="Gaut B.S."/>
            <person name="Morton B.R."/>
            <person name="Clegg M.T."/>
            <person name="Duvall M.R."/>
        </authorList>
    </citation>
    <scope>NUCLEOTIDE SEQUENCE [LARGE SCALE GENOMIC DNA]</scope>
    <source>
        <strain evidence="4 5">HR-AY</strain>
    </source>
</reference>
<feature type="domain" description="Secretion system C-terminal sorting" evidence="3">
    <location>
        <begin position="212"/>
        <end position="285"/>
    </location>
</feature>
<keyword evidence="1 2" id="KW-0732">Signal</keyword>
<dbReference type="OrthoDB" id="1330274at2"/>
<evidence type="ECO:0000259" key="3">
    <source>
        <dbReference type="Pfam" id="PF18962"/>
    </source>
</evidence>
<evidence type="ECO:0000256" key="2">
    <source>
        <dbReference type="SAM" id="SignalP"/>
    </source>
</evidence>
<proteinExistence type="predicted"/>
<dbReference type="InterPro" id="IPR026444">
    <property type="entry name" value="Secre_tail"/>
</dbReference>
<comment type="caution">
    <text evidence="4">The sequence shown here is derived from an EMBL/GenBank/DDBJ whole genome shotgun (WGS) entry which is preliminary data.</text>
</comment>
<sequence length="288" mass="30586">MKTKLLSLAVLVTVLLFSANTFAQTTGSMTYTFTTVKIGSYTKQVMGVWVENATGTFVKTRLLYTTSTKTDDHFPILSAKNGATEASTADTAGMDVTSGNNVGAISGATRSATTSPVAWGAYSVSWDGTNSSSVAVPDGVYKVWVELTADGNASSDTHDFINTGYSFTKGASVYDTNISAPIANNTVLNSNRIVWTPSALSIDSVYKTKIAIYPNPSNGVFNVQYNDIPVSKIDVVNVLGQVVKSIKLDVSPSKTLESIDMNGNANGLYIINVSTNETSSSYKVILDK</sequence>
<accession>A0A2S5ADV1</accession>
<dbReference type="RefSeq" id="WP_103804789.1">
    <property type="nucleotide sequence ID" value="NZ_PQVG01000002.1"/>
</dbReference>
<dbReference type="AlphaFoldDB" id="A0A2S5ADV1"/>
<dbReference type="NCBIfam" id="TIGR04183">
    <property type="entry name" value="Por_Secre_tail"/>
    <property type="match status" value="1"/>
</dbReference>
<dbReference type="Gene3D" id="2.60.40.4070">
    <property type="match status" value="1"/>
</dbReference>
<name>A0A2S5ADV1_9FLAO</name>
<protein>
    <recommendedName>
        <fullName evidence="3">Secretion system C-terminal sorting domain-containing protein</fullName>
    </recommendedName>
</protein>
<organism evidence="4 5">
    <name type="scientific">Flavobacterium alvei</name>
    <dbReference type="NCBI Taxonomy" id="2080416"/>
    <lineage>
        <taxon>Bacteria</taxon>
        <taxon>Pseudomonadati</taxon>
        <taxon>Bacteroidota</taxon>
        <taxon>Flavobacteriia</taxon>
        <taxon>Flavobacteriales</taxon>
        <taxon>Flavobacteriaceae</taxon>
        <taxon>Flavobacterium</taxon>
    </lineage>
</organism>